<reference evidence="1 2" key="1">
    <citation type="submission" date="2021-07" db="EMBL/GenBank/DDBJ databases">
        <title>Whole Genome Sequence of Nocardia Iowensis.</title>
        <authorList>
            <person name="Lamm A."/>
            <person name="Collins-Fairclough A.M."/>
            <person name="Bunk B."/>
            <person name="Sproer C."/>
        </authorList>
    </citation>
    <scope>NUCLEOTIDE SEQUENCE [LARGE SCALE GENOMIC DNA]</scope>
    <source>
        <strain evidence="1 2">NRRL 5646</strain>
    </source>
</reference>
<accession>A0ABX8S2B8</accession>
<protein>
    <submittedName>
        <fullName evidence="1">DUF4254 domain-containing protein</fullName>
    </submittedName>
</protein>
<sequence length="143" mass="15573">MRNLLLATKAELIVALCGSFSGDGSCGPLCREAHSLVQLHRRRRSQPLSCSEIDGRRAEIVACIDEWVTRAAPCRNGSARLHPESVGMLIDRMAAAAARVLDALERDGPAGTETHAAWVRLAELEIQYGDLVAEVTDGRRRLV</sequence>
<dbReference type="Pfam" id="PF14063">
    <property type="entry name" value="DUF4254"/>
    <property type="match status" value="1"/>
</dbReference>
<evidence type="ECO:0000313" key="2">
    <source>
        <dbReference type="Proteomes" id="UP000694257"/>
    </source>
</evidence>
<gene>
    <name evidence="1" type="ORF">KV110_17550</name>
</gene>
<evidence type="ECO:0000313" key="1">
    <source>
        <dbReference type="EMBL" id="QXN94695.1"/>
    </source>
</evidence>
<dbReference type="EMBL" id="CP078145">
    <property type="protein sequence ID" value="QXN94695.1"/>
    <property type="molecule type" value="Genomic_DNA"/>
</dbReference>
<dbReference type="InterPro" id="IPR025350">
    <property type="entry name" value="DUF4254"/>
</dbReference>
<organism evidence="1 2">
    <name type="scientific">Nocardia iowensis</name>
    <dbReference type="NCBI Taxonomy" id="204891"/>
    <lineage>
        <taxon>Bacteria</taxon>
        <taxon>Bacillati</taxon>
        <taxon>Actinomycetota</taxon>
        <taxon>Actinomycetes</taxon>
        <taxon>Mycobacteriales</taxon>
        <taxon>Nocardiaceae</taxon>
        <taxon>Nocardia</taxon>
    </lineage>
</organism>
<proteinExistence type="predicted"/>
<name>A0ABX8S2B8_NOCIO</name>
<keyword evidence="2" id="KW-1185">Reference proteome</keyword>
<dbReference type="Proteomes" id="UP000694257">
    <property type="component" value="Chromosome"/>
</dbReference>